<dbReference type="AlphaFoldDB" id="A0AAE1MRR5"/>
<organism evidence="3 4">
    <name type="scientific">Acacia crassicarpa</name>
    <name type="common">northern wattle</name>
    <dbReference type="NCBI Taxonomy" id="499986"/>
    <lineage>
        <taxon>Eukaryota</taxon>
        <taxon>Viridiplantae</taxon>
        <taxon>Streptophyta</taxon>
        <taxon>Embryophyta</taxon>
        <taxon>Tracheophyta</taxon>
        <taxon>Spermatophyta</taxon>
        <taxon>Magnoliopsida</taxon>
        <taxon>eudicotyledons</taxon>
        <taxon>Gunneridae</taxon>
        <taxon>Pentapetalae</taxon>
        <taxon>rosids</taxon>
        <taxon>fabids</taxon>
        <taxon>Fabales</taxon>
        <taxon>Fabaceae</taxon>
        <taxon>Caesalpinioideae</taxon>
        <taxon>mimosoid clade</taxon>
        <taxon>Acacieae</taxon>
        <taxon>Acacia</taxon>
    </lineage>
</organism>
<dbReference type="GO" id="GO:0003676">
    <property type="term" value="F:nucleic acid binding"/>
    <property type="evidence" value="ECO:0007669"/>
    <property type="project" value="InterPro"/>
</dbReference>
<evidence type="ECO:0000313" key="3">
    <source>
        <dbReference type="EMBL" id="KAK4271343.1"/>
    </source>
</evidence>
<dbReference type="SUPFAM" id="SSF57667">
    <property type="entry name" value="beta-beta-alpha zinc fingers"/>
    <property type="match status" value="3"/>
</dbReference>
<dbReference type="SMART" id="SM00355">
    <property type="entry name" value="ZnF_C2H2"/>
    <property type="match status" value="3"/>
</dbReference>
<dbReference type="EMBL" id="JAWXYG010000005">
    <property type="protein sequence ID" value="KAK4271343.1"/>
    <property type="molecule type" value="Genomic_DNA"/>
</dbReference>
<dbReference type="Proteomes" id="UP001293593">
    <property type="component" value="Unassembled WGS sequence"/>
</dbReference>
<dbReference type="PANTHER" id="PTHR47487">
    <property type="entry name" value="OS06G0651300 PROTEIN-RELATED"/>
    <property type="match status" value="1"/>
</dbReference>
<dbReference type="InterPro" id="IPR013087">
    <property type="entry name" value="Znf_C2H2_type"/>
</dbReference>
<evidence type="ECO:0000256" key="1">
    <source>
        <dbReference type="SAM" id="MobiDB-lite"/>
    </source>
</evidence>
<name>A0AAE1MRR5_9FABA</name>
<reference evidence="3" key="1">
    <citation type="submission" date="2023-10" db="EMBL/GenBank/DDBJ databases">
        <title>Chromosome-level genome of the transformable northern wattle, Acacia crassicarpa.</title>
        <authorList>
            <person name="Massaro I."/>
            <person name="Sinha N.R."/>
            <person name="Poethig S."/>
            <person name="Leichty A.R."/>
        </authorList>
    </citation>
    <scope>NUCLEOTIDE SEQUENCE</scope>
    <source>
        <strain evidence="3">Acra3RX</strain>
        <tissue evidence="3">Leaf</tissue>
    </source>
</reference>
<comment type="caution">
    <text evidence="3">The sequence shown here is derived from an EMBL/GenBank/DDBJ whole genome shotgun (WGS) entry which is preliminary data.</text>
</comment>
<proteinExistence type="predicted"/>
<evidence type="ECO:0000259" key="2">
    <source>
        <dbReference type="PROSITE" id="PS00028"/>
    </source>
</evidence>
<feature type="region of interest" description="Disordered" evidence="1">
    <location>
        <begin position="46"/>
        <end position="68"/>
    </location>
</feature>
<sequence>MKELTVVFVQTNRGRLLMEQKDIKDLDMTEKVVPEGNQANAALDRLKSNESTSSTIEKTGKMPADTERGTYPQISAYENEQKEWACAICQLTVPSESDLNSHLRGRRHKAACKALNMKTKAMSVKDTRNRASLQVPAPKNVQKTWTCTVCQLTKLSEANLKSHLQGKKHKAACEALNRKGQLVSEKGLLKKNDEAIGEPDKIMSTTSHATSEYKKITDSYHPKTEHKNIINQQNKNKDVVDDANTKVQELQKKEVGTSGLKMNSCRFRCDICNVNCTCESDLASHLRGKKHLAKIQLLSGPS</sequence>
<dbReference type="InterPro" id="IPR036236">
    <property type="entry name" value="Znf_C2H2_sf"/>
</dbReference>
<gene>
    <name evidence="3" type="ORF">QN277_020049</name>
</gene>
<dbReference type="SMART" id="SM00451">
    <property type="entry name" value="ZnF_U1"/>
    <property type="match status" value="3"/>
</dbReference>
<dbReference type="GO" id="GO:0008270">
    <property type="term" value="F:zinc ion binding"/>
    <property type="evidence" value="ECO:0007669"/>
    <property type="project" value="InterPro"/>
</dbReference>
<feature type="compositionally biased region" description="Basic and acidic residues" evidence="1">
    <location>
        <begin position="58"/>
        <end position="68"/>
    </location>
</feature>
<evidence type="ECO:0000313" key="4">
    <source>
        <dbReference type="Proteomes" id="UP001293593"/>
    </source>
</evidence>
<dbReference type="InterPro" id="IPR003604">
    <property type="entry name" value="Matrin/U1-like-C_Znf_C2H2"/>
</dbReference>
<dbReference type="Gene3D" id="3.30.160.60">
    <property type="entry name" value="Classic Zinc Finger"/>
    <property type="match status" value="3"/>
</dbReference>
<feature type="domain" description="C2H2-type" evidence="2">
    <location>
        <begin position="86"/>
        <end position="108"/>
    </location>
</feature>
<accession>A0AAE1MRR5</accession>
<feature type="domain" description="C2H2-type" evidence="2">
    <location>
        <begin position="269"/>
        <end position="291"/>
    </location>
</feature>
<protein>
    <recommendedName>
        <fullName evidence="2">C2H2-type domain-containing protein</fullName>
    </recommendedName>
</protein>
<dbReference type="PROSITE" id="PS00028">
    <property type="entry name" value="ZINC_FINGER_C2H2_1"/>
    <property type="match status" value="2"/>
</dbReference>
<dbReference type="Pfam" id="PF12874">
    <property type="entry name" value="zf-met"/>
    <property type="match status" value="3"/>
</dbReference>
<dbReference type="PANTHER" id="PTHR47487:SF8">
    <property type="entry name" value="OS08G0270900 PROTEIN"/>
    <property type="match status" value="1"/>
</dbReference>
<keyword evidence="4" id="KW-1185">Reference proteome</keyword>